<evidence type="ECO:0000256" key="1">
    <source>
        <dbReference type="ARBA" id="ARBA00022443"/>
    </source>
</evidence>
<dbReference type="InterPro" id="IPR047271">
    <property type="entry name" value="Ephexin-like"/>
</dbReference>
<sequence>MSYRSPTANRSFLHRKLQSSSTKSDAPADKIVYATLDCLALKRARLPLQLVPLDSNDSNASAKTADKTDAGRKVANSGKTSSRRPSFKVRSGSSLHWKQRHKVNVVTGKFENTPKESGGNRQSLLSKNGNTSKVPYHKNVSKTVPELLNELLEPEVITSPSPELSSNSNKSEKLNSHIRKRSKTESRKQTNRESGFANHESESQSLGKLRNDDEKRSNFLLPAGLINNSSHLFTFSNEANELMETGYSTIKLPESNPLNVSERAERKENSLEKVPKKTGSTVSEVAGKLPNNRTGLKSSKLKSLSREELRNVKISEPKDFVHIASVTNPKLIVEKNRSNGGSVVNQNRISLTLPACLNADEQNRIQSMTKNWCSRNLTNGGELKNEIKASSHKYVPMSPADLSRKNVKSKTAFFDQMKSDAAATGKTEPLRRLQCTYGKVAERQESEREKVPEQLGNVTATVVKTGGNEAEEKIYELMADVPSRPTPNSSFLWSSQQMKISKSLANPVNGTTGQRISYESNKLSFEERQTSVDSNPDDEYEEYEEYDEYDHVGPSRESAEKYDYDDVGPTLVEKVIVLEGNEEDVYDDVMPPSYASIGENMSPGGARAVHSDCLTVPHPDADRFSPKIGDSMMVSTKGQLTREALLQQNDKANSENPYLSINNEYSSLEDLSCDRDVYDDVDLPHQERVNSLYAGSLSGLNSTRDESEWEDLDETLPPPLPLPLPQRNGTSTKGGEDIQLTPCKKKLGLTWSHKVRRQRSKASRRNSARSSAQNTCDHTSVDSGSDNSNYESLYSSQLDDFSSDSETEKENPEGNGLSPDKDDVYLEAPSRPTPPPPREASLTQTLGRRMKLLRRTWSLTKGSLGRIRKKSAGEHETIYSETIPKDPSAGNQVGTNTADHKKYFSFKKHFRKSVMGLSTFYLDNNENNFSVTYANDKEKIYSNGNWSSGESKSWQDDDSVQSQNSNADRCSLLAEEPLYQFYAAAAARVAFESDSDGYEEVEGLIPTQATTDLAKPGHRTLWCQTPQVVNNGLHQKLTAEERKLQEAKFEILTSEASYLSSLRVLEEEFVKNAELNSGILSPLEKEKLFGGVPGIRKASERLLADLENVWMDDPMMYGLPDVLFKHAKRSCNVYVQYCSNQVTIDTTLKELRGRKGSKFLEILFRIETHPACQSLSLHSFLMLPMQRVTRLPLLADAVLTKLGSDHPERTLWENVLASLSRVVTECNEGARAAGRQVEMEALARKLEYSPKLTPITLRDRYLIRSGPVIQLSPKTDGDYKLTFGKRLTKTSLHLFLLMDYLLVTKPKLSSHDETYTVIDICKRSLVTMESVTEDSPWAGRHAMILTLLENHMGREVEFVLTCESDTELMRWMDVISPPKSSLIGETLYESWDCPQVMAVYSYAPVQPDELALHPGDVINVLRKMADGWNHGEKLLDSEQGWFPANYTKEVASEHVRARNLKQRHRLLAVTGNLLQKRGRNSVTH</sequence>
<feature type="compositionally biased region" description="Basic and acidic residues" evidence="3">
    <location>
        <begin position="549"/>
        <end position="562"/>
    </location>
</feature>
<proteinExistence type="predicted"/>
<dbReference type="InterPro" id="IPR011993">
    <property type="entry name" value="PH-like_dom_sf"/>
</dbReference>
<feature type="compositionally biased region" description="Polar residues" evidence="3">
    <location>
        <begin position="775"/>
        <end position="800"/>
    </location>
</feature>
<dbReference type="CDD" id="cd01221">
    <property type="entry name" value="PH_ephexin"/>
    <property type="match status" value="1"/>
</dbReference>
<feature type="region of interest" description="Disordered" evidence="3">
    <location>
        <begin position="697"/>
        <end position="847"/>
    </location>
</feature>
<feature type="region of interest" description="Disordered" evidence="3">
    <location>
        <begin position="505"/>
        <end position="562"/>
    </location>
</feature>
<dbReference type="Gene3D" id="2.30.30.40">
    <property type="entry name" value="SH3 Domains"/>
    <property type="match status" value="1"/>
</dbReference>
<dbReference type="PROSITE" id="PS50002">
    <property type="entry name" value="SH3"/>
    <property type="match status" value="1"/>
</dbReference>
<dbReference type="InterPro" id="IPR000219">
    <property type="entry name" value="DH_dom"/>
</dbReference>
<feature type="domain" description="SH3" evidence="4">
    <location>
        <begin position="1391"/>
        <end position="1452"/>
    </location>
</feature>
<dbReference type="GeneID" id="107220363"/>
<reference evidence="7" key="1">
    <citation type="submission" date="2025-08" db="UniProtKB">
        <authorList>
            <consortium name="RefSeq"/>
        </authorList>
    </citation>
    <scope>IDENTIFICATION</scope>
    <source>
        <tissue evidence="7">Thorax and Abdomen</tissue>
    </source>
</reference>
<feature type="compositionally biased region" description="Acidic residues" evidence="3">
    <location>
        <begin position="535"/>
        <end position="548"/>
    </location>
</feature>
<dbReference type="InterPro" id="IPR036028">
    <property type="entry name" value="SH3-like_dom_sf"/>
</dbReference>
<evidence type="ECO:0000313" key="7">
    <source>
        <dbReference type="RefSeq" id="XP_046601281.1"/>
    </source>
</evidence>
<keyword evidence="1 2" id="KW-0728">SH3 domain</keyword>
<dbReference type="Pfam" id="PF00621">
    <property type="entry name" value="RhoGEF"/>
    <property type="match status" value="1"/>
</dbReference>
<dbReference type="InterPro" id="IPR001452">
    <property type="entry name" value="SH3_domain"/>
</dbReference>
<feature type="region of interest" description="Disordered" evidence="3">
    <location>
        <begin position="263"/>
        <end position="302"/>
    </location>
</feature>
<dbReference type="SUPFAM" id="SSF48065">
    <property type="entry name" value="DBL homology domain (DH-domain)"/>
    <property type="match status" value="1"/>
</dbReference>
<evidence type="ECO:0000256" key="3">
    <source>
        <dbReference type="SAM" id="MobiDB-lite"/>
    </source>
</evidence>
<feature type="compositionally biased region" description="Polar residues" evidence="3">
    <location>
        <begin position="505"/>
        <end position="523"/>
    </location>
</feature>
<feature type="compositionally biased region" description="Basic and acidic residues" evidence="3">
    <location>
        <begin position="263"/>
        <end position="275"/>
    </location>
</feature>
<feature type="compositionally biased region" description="Basic residues" evidence="3">
    <location>
        <begin position="743"/>
        <end position="767"/>
    </location>
</feature>
<dbReference type="Gene3D" id="2.30.29.30">
    <property type="entry name" value="Pleckstrin-homology domain (PH domain)/Phosphotyrosine-binding domain (PTB)"/>
    <property type="match status" value="1"/>
</dbReference>
<evidence type="ECO:0000259" key="4">
    <source>
        <dbReference type="PROSITE" id="PS50002"/>
    </source>
</evidence>
<accession>A0ABM3GLZ2</accession>
<organism evidence="6 7">
    <name type="scientific">Neodiprion lecontei</name>
    <name type="common">Redheaded pine sawfly</name>
    <dbReference type="NCBI Taxonomy" id="441921"/>
    <lineage>
        <taxon>Eukaryota</taxon>
        <taxon>Metazoa</taxon>
        <taxon>Ecdysozoa</taxon>
        <taxon>Arthropoda</taxon>
        <taxon>Hexapoda</taxon>
        <taxon>Insecta</taxon>
        <taxon>Pterygota</taxon>
        <taxon>Neoptera</taxon>
        <taxon>Endopterygota</taxon>
        <taxon>Hymenoptera</taxon>
        <taxon>Tenthredinoidea</taxon>
        <taxon>Diprionidae</taxon>
        <taxon>Diprioninae</taxon>
        <taxon>Neodiprion</taxon>
    </lineage>
</organism>
<dbReference type="PANTHER" id="PTHR12845">
    <property type="entry name" value="GUANINE NUCLEOTIDE EXCHANGE FACTOR"/>
    <property type="match status" value="1"/>
</dbReference>
<feature type="compositionally biased region" description="Polar residues" evidence="3">
    <location>
        <begin position="119"/>
        <end position="133"/>
    </location>
</feature>
<protein>
    <submittedName>
        <fullName evidence="7">Uncharacterized protein LOC107220363</fullName>
    </submittedName>
</protein>
<keyword evidence="6" id="KW-1185">Reference proteome</keyword>
<dbReference type="InterPro" id="IPR035899">
    <property type="entry name" value="DBL_dom_sf"/>
</dbReference>
<name>A0ABM3GLZ2_NEOLC</name>
<dbReference type="SUPFAM" id="SSF50044">
    <property type="entry name" value="SH3-domain"/>
    <property type="match status" value="1"/>
</dbReference>
<dbReference type="CDD" id="cd00160">
    <property type="entry name" value="RhoGEF"/>
    <property type="match status" value="1"/>
</dbReference>
<evidence type="ECO:0000313" key="6">
    <source>
        <dbReference type="Proteomes" id="UP000829291"/>
    </source>
</evidence>
<feature type="domain" description="DH" evidence="5">
    <location>
        <begin position="1043"/>
        <end position="1229"/>
    </location>
</feature>
<evidence type="ECO:0000256" key="2">
    <source>
        <dbReference type="PROSITE-ProRule" id="PRU00192"/>
    </source>
</evidence>
<gene>
    <name evidence="7" type="primary">LOC107220363</name>
</gene>
<feature type="region of interest" description="Disordered" evidence="3">
    <location>
        <begin position="1"/>
        <end position="25"/>
    </location>
</feature>
<dbReference type="PANTHER" id="PTHR12845:SF5">
    <property type="entry name" value="EPHEXIN, ISOFORM D"/>
    <property type="match status" value="1"/>
</dbReference>
<feature type="compositionally biased region" description="Low complexity" evidence="3">
    <location>
        <begin position="157"/>
        <end position="169"/>
    </location>
</feature>
<dbReference type="SUPFAM" id="SSF50729">
    <property type="entry name" value="PH domain-like"/>
    <property type="match status" value="1"/>
</dbReference>
<dbReference type="PRINTS" id="PR00452">
    <property type="entry name" value="SH3DOMAIN"/>
</dbReference>
<dbReference type="CDD" id="cd11793">
    <property type="entry name" value="SH3_ephexin1_like"/>
    <property type="match status" value="1"/>
</dbReference>
<feature type="region of interest" description="Disordered" evidence="3">
    <location>
        <begin position="157"/>
        <end position="211"/>
    </location>
</feature>
<dbReference type="Pfam" id="PF00018">
    <property type="entry name" value="SH3_1"/>
    <property type="match status" value="1"/>
</dbReference>
<evidence type="ECO:0000259" key="5">
    <source>
        <dbReference type="PROSITE" id="PS50010"/>
    </source>
</evidence>
<feature type="compositionally biased region" description="Polar residues" evidence="3">
    <location>
        <begin position="1"/>
        <end position="10"/>
    </location>
</feature>
<feature type="region of interest" description="Disordered" evidence="3">
    <location>
        <begin position="53"/>
        <end position="140"/>
    </location>
</feature>
<dbReference type="InterPro" id="IPR047270">
    <property type="entry name" value="PH_ephexin"/>
</dbReference>
<dbReference type="SMART" id="SM00326">
    <property type="entry name" value="SH3"/>
    <property type="match status" value="1"/>
</dbReference>
<dbReference type="SMART" id="SM00325">
    <property type="entry name" value="RhoGEF"/>
    <property type="match status" value="1"/>
</dbReference>
<dbReference type="Proteomes" id="UP000829291">
    <property type="component" value="Chromosome 7"/>
</dbReference>
<dbReference type="RefSeq" id="XP_046601281.1">
    <property type="nucleotide sequence ID" value="XM_046745325.1"/>
</dbReference>
<dbReference type="Gene3D" id="1.20.900.10">
    <property type="entry name" value="Dbl homology (DH) domain"/>
    <property type="match status" value="1"/>
</dbReference>
<dbReference type="PROSITE" id="PS50010">
    <property type="entry name" value="DH_2"/>
    <property type="match status" value="1"/>
</dbReference>